<dbReference type="PIRSF" id="PIRSF005520">
    <property type="entry name" value="UCP005520"/>
    <property type="match status" value="1"/>
</dbReference>
<dbReference type="PANTHER" id="PTHR34276:SF1">
    <property type="entry name" value="MINI-RIBONUCLEASE 3"/>
    <property type="match status" value="1"/>
</dbReference>
<keyword evidence="9" id="KW-1185">Reference proteome</keyword>
<evidence type="ECO:0000256" key="2">
    <source>
        <dbReference type="ARBA" id="ARBA00022552"/>
    </source>
</evidence>
<evidence type="ECO:0000256" key="4">
    <source>
        <dbReference type="ARBA" id="ARBA00022759"/>
    </source>
</evidence>
<dbReference type="InterPro" id="IPR000999">
    <property type="entry name" value="RNase_III_dom"/>
</dbReference>
<evidence type="ECO:0000256" key="3">
    <source>
        <dbReference type="ARBA" id="ARBA00022722"/>
    </source>
</evidence>
<keyword evidence="5 6" id="KW-0378">Hydrolase</keyword>
<comment type="subunit">
    <text evidence="6">Homodimer.</text>
</comment>
<comment type="function">
    <text evidence="6">Involved in correct processing of both the 5' and 3' ends of 23S rRNA precursor. Processes 30S rRNA precursor transcript even in absence of ribonuclease 3 (Rnc); Rnc processes 30S rRNA into smaller rRNA precursors.</text>
</comment>
<sequence>MDIKEVKTINTTALAYLGDAVYEVAVRRFIMETGQHNADRLHQIAVRFVRAEGQALAIKKLMDELTEEEQALARRARNRKITSKPKNTDPVTYKLATAFEALVGYLYLADQQDRLKWFIDRAIETINKNGA</sequence>
<keyword evidence="6" id="KW-0963">Cytoplasm</keyword>
<keyword evidence="4 6" id="KW-0255">Endonuclease</keyword>
<dbReference type="InterPro" id="IPR008226">
    <property type="entry name" value="Mini3_fam"/>
</dbReference>
<dbReference type="Pfam" id="PF00636">
    <property type="entry name" value="Ribonuclease_3"/>
    <property type="match status" value="1"/>
</dbReference>
<dbReference type="GO" id="GO:0004525">
    <property type="term" value="F:ribonuclease III activity"/>
    <property type="evidence" value="ECO:0007669"/>
    <property type="project" value="InterPro"/>
</dbReference>
<keyword evidence="6" id="KW-0699">rRNA-binding</keyword>
<protein>
    <recommendedName>
        <fullName evidence="6">Mini-ribonuclease 3</fullName>
        <shortName evidence="6">Mini-3</shortName>
        <shortName evidence="6">Mini-RNase 3</shortName>
        <ecNumber evidence="6">3.1.26.-</ecNumber>
    </recommendedName>
    <alternativeName>
        <fullName evidence="6">Mini-RNase III</fullName>
        <shortName evidence="6">Mini-III</shortName>
    </alternativeName>
</protein>
<dbReference type="GO" id="GO:0006364">
    <property type="term" value="P:rRNA processing"/>
    <property type="evidence" value="ECO:0007669"/>
    <property type="project" value="UniProtKB-UniRule"/>
</dbReference>
<dbReference type="EC" id="3.1.26.-" evidence="6"/>
<organism evidence="8 9">
    <name type="scientific">Hominibacterium faecale</name>
    <dbReference type="NCBI Taxonomy" id="2839743"/>
    <lineage>
        <taxon>Bacteria</taxon>
        <taxon>Bacillati</taxon>
        <taxon>Bacillota</taxon>
        <taxon>Clostridia</taxon>
        <taxon>Peptostreptococcales</taxon>
        <taxon>Anaerovoracaceae</taxon>
        <taxon>Hominibacterium</taxon>
    </lineage>
</organism>
<dbReference type="CDD" id="cd00593">
    <property type="entry name" value="RIBOc"/>
    <property type="match status" value="1"/>
</dbReference>
<reference evidence="8" key="1">
    <citation type="submission" date="2022-09" db="EMBL/GenBank/DDBJ databases">
        <title>Culturomic study of gut microbiota in children with autism spectrum disorder.</title>
        <authorList>
            <person name="Efimov B.A."/>
            <person name="Chaplin A.V."/>
            <person name="Sokolova S.R."/>
            <person name="Pikina A.P."/>
            <person name="Korzhanova M."/>
            <person name="Belova V."/>
            <person name="Korostin D."/>
        </authorList>
    </citation>
    <scope>NUCLEOTIDE SEQUENCE</scope>
    <source>
        <strain evidence="8">ASD5510</strain>
    </source>
</reference>
<accession>A0A9J6QXR6</accession>
<keyword evidence="2 6" id="KW-0698">rRNA processing</keyword>
<dbReference type="SUPFAM" id="SSF69065">
    <property type="entry name" value="RNase III domain-like"/>
    <property type="match status" value="1"/>
</dbReference>
<dbReference type="AlphaFoldDB" id="A0A9J6QXR6"/>
<dbReference type="Proteomes" id="UP001065549">
    <property type="component" value="Unassembled WGS sequence"/>
</dbReference>
<feature type="domain" description="RNase III" evidence="7">
    <location>
        <begin position="13"/>
        <end position="110"/>
    </location>
</feature>
<dbReference type="HAMAP" id="MF_01468">
    <property type="entry name" value="RNase_Mini_III"/>
    <property type="match status" value="1"/>
</dbReference>
<dbReference type="GO" id="GO:0005737">
    <property type="term" value="C:cytoplasm"/>
    <property type="evidence" value="ECO:0007669"/>
    <property type="project" value="UniProtKB-SubCell"/>
</dbReference>
<evidence type="ECO:0000256" key="1">
    <source>
        <dbReference type="ARBA" id="ARBA00022517"/>
    </source>
</evidence>
<name>A0A9J6QXR6_9FIRM</name>
<proteinExistence type="inferred from homology"/>
<evidence type="ECO:0000256" key="5">
    <source>
        <dbReference type="ARBA" id="ARBA00022801"/>
    </source>
</evidence>
<comment type="similarity">
    <text evidence="6">Belongs to the MrnC RNase family.</text>
</comment>
<evidence type="ECO:0000259" key="7">
    <source>
        <dbReference type="Pfam" id="PF00636"/>
    </source>
</evidence>
<dbReference type="Gene3D" id="1.10.1520.10">
    <property type="entry name" value="Ribonuclease III domain"/>
    <property type="match status" value="1"/>
</dbReference>
<keyword evidence="1 6" id="KW-0690">Ribosome biogenesis</keyword>
<dbReference type="InterPro" id="IPR036389">
    <property type="entry name" value="RNase_III_sf"/>
</dbReference>
<dbReference type="RefSeq" id="WP_148398999.1">
    <property type="nucleotide sequence ID" value="NZ_JAJAGH010000011.1"/>
</dbReference>
<comment type="cofactor">
    <cofactor evidence="6">
        <name>Mg(2+)</name>
        <dbReference type="ChEBI" id="CHEBI:18420"/>
    </cofactor>
</comment>
<feature type="active site" evidence="6">
    <location>
        <position position="19"/>
    </location>
</feature>
<keyword evidence="3 6" id="KW-0540">Nuclease</keyword>
<dbReference type="GO" id="GO:0019843">
    <property type="term" value="F:rRNA binding"/>
    <property type="evidence" value="ECO:0007669"/>
    <property type="project" value="UniProtKB-UniRule"/>
</dbReference>
<dbReference type="PANTHER" id="PTHR34276">
    <property type="entry name" value="MINI-RIBONUCLEASE 3"/>
    <property type="match status" value="1"/>
</dbReference>
<evidence type="ECO:0000256" key="6">
    <source>
        <dbReference type="HAMAP-Rule" id="MF_01468"/>
    </source>
</evidence>
<comment type="caution">
    <text evidence="8">The sequence shown here is derived from an EMBL/GenBank/DDBJ whole genome shotgun (WGS) entry which is preliminary data.</text>
</comment>
<dbReference type="EMBL" id="JAOSHN010000008">
    <property type="protein sequence ID" value="MCU7380269.1"/>
    <property type="molecule type" value="Genomic_DNA"/>
</dbReference>
<evidence type="ECO:0000313" key="8">
    <source>
        <dbReference type="EMBL" id="MCU7380269.1"/>
    </source>
</evidence>
<evidence type="ECO:0000313" key="9">
    <source>
        <dbReference type="Proteomes" id="UP001065549"/>
    </source>
</evidence>
<keyword evidence="6" id="KW-0694">RNA-binding</keyword>
<comment type="subcellular location">
    <subcellularLocation>
        <location evidence="6">Cytoplasm</location>
    </subcellularLocation>
</comment>
<keyword evidence="6" id="KW-0460">Magnesium</keyword>
<gene>
    <name evidence="6" type="primary">mrnC</name>
    <name evidence="8" type="ORF">OBO34_18210</name>
</gene>